<reference evidence="2 3" key="1">
    <citation type="submission" date="2019-05" db="EMBL/GenBank/DDBJ databases">
        <title>Another draft genome of Portunus trituberculatus and its Hox gene families provides insights of decapod evolution.</title>
        <authorList>
            <person name="Jeong J.-H."/>
            <person name="Song I."/>
            <person name="Kim S."/>
            <person name="Choi T."/>
            <person name="Kim D."/>
            <person name="Ryu S."/>
            <person name="Kim W."/>
        </authorList>
    </citation>
    <scope>NUCLEOTIDE SEQUENCE [LARGE SCALE GENOMIC DNA]</scope>
    <source>
        <tissue evidence="2">Muscle</tissue>
    </source>
</reference>
<comment type="caution">
    <text evidence="2">The sequence shown here is derived from an EMBL/GenBank/DDBJ whole genome shotgun (WGS) entry which is preliminary data.</text>
</comment>
<evidence type="ECO:0000313" key="2">
    <source>
        <dbReference type="EMBL" id="MPC52959.1"/>
    </source>
</evidence>
<feature type="compositionally biased region" description="Polar residues" evidence="1">
    <location>
        <begin position="50"/>
        <end position="63"/>
    </location>
</feature>
<gene>
    <name evidence="2" type="ORF">E2C01_046841</name>
</gene>
<accession>A0A5B7G5W8</accession>
<sequence>MLPRKSSPNVASSALVSAASRLLDARPLQCPASYLGFLSPPCPISRLSCPAQTRQHQQPTTSFLPGREE</sequence>
<dbReference type="AlphaFoldDB" id="A0A5B7G5W8"/>
<evidence type="ECO:0000313" key="3">
    <source>
        <dbReference type="Proteomes" id="UP000324222"/>
    </source>
</evidence>
<dbReference type="Proteomes" id="UP000324222">
    <property type="component" value="Unassembled WGS sequence"/>
</dbReference>
<feature type="region of interest" description="Disordered" evidence="1">
    <location>
        <begin position="48"/>
        <end position="69"/>
    </location>
</feature>
<protein>
    <submittedName>
        <fullName evidence="2">Uncharacterized protein</fullName>
    </submittedName>
</protein>
<organism evidence="2 3">
    <name type="scientific">Portunus trituberculatus</name>
    <name type="common">Swimming crab</name>
    <name type="synonym">Neptunus trituberculatus</name>
    <dbReference type="NCBI Taxonomy" id="210409"/>
    <lineage>
        <taxon>Eukaryota</taxon>
        <taxon>Metazoa</taxon>
        <taxon>Ecdysozoa</taxon>
        <taxon>Arthropoda</taxon>
        <taxon>Crustacea</taxon>
        <taxon>Multicrustacea</taxon>
        <taxon>Malacostraca</taxon>
        <taxon>Eumalacostraca</taxon>
        <taxon>Eucarida</taxon>
        <taxon>Decapoda</taxon>
        <taxon>Pleocyemata</taxon>
        <taxon>Brachyura</taxon>
        <taxon>Eubrachyura</taxon>
        <taxon>Portunoidea</taxon>
        <taxon>Portunidae</taxon>
        <taxon>Portuninae</taxon>
        <taxon>Portunus</taxon>
    </lineage>
</organism>
<evidence type="ECO:0000256" key="1">
    <source>
        <dbReference type="SAM" id="MobiDB-lite"/>
    </source>
</evidence>
<keyword evidence="3" id="KW-1185">Reference proteome</keyword>
<name>A0A5B7G5W8_PORTR</name>
<dbReference type="EMBL" id="VSRR010011281">
    <property type="protein sequence ID" value="MPC52959.1"/>
    <property type="molecule type" value="Genomic_DNA"/>
</dbReference>
<proteinExistence type="predicted"/>